<gene>
    <name evidence="1" type="ORF">HAP48_031205</name>
    <name evidence="2" type="ORF">WDK88_14950</name>
</gene>
<reference evidence="1" key="1">
    <citation type="submission" date="2020-06" db="EMBL/GenBank/DDBJ databases">
        <title>Whole Genome Sequence of Bradyrhizobium sp. Strain 1S1.</title>
        <authorList>
            <person name="Bromfield E.S.P."/>
            <person name="Cloutier S."/>
        </authorList>
    </citation>
    <scope>NUCLEOTIDE SEQUENCE [LARGE SCALE GENOMIC DNA]</scope>
    <source>
        <strain evidence="1">1S1</strain>
    </source>
</reference>
<dbReference type="Proteomes" id="UP001432046">
    <property type="component" value="Chromosome"/>
</dbReference>
<evidence type="ECO:0000313" key="2">
    <source>
        <dbReference type="EMBL" id="WXC82776.1"/>
    </source>
</evidence>
<protein>
    <recommendedName>
        <fullName evidence="4">Glycosyltransferase family 1 protein</fullName>
    </recommendedName>
</protein>
<dbReference type="EMBL" id="CP147711">
    <property type="protein sequence ID" value="WXC82776.1"/>
    <property type="molecule type" value="Genomic_DNA"/>
</dbReference>
<organism evidence="1">
    <name type="scientific">Bradyrhizobium septentrionale</name>
    <dbReference type="NCBI Taxonomy" id="1404411"/>
    <lineage>
        <taxon>Bacteria</taxon>
        <taxon>Pseudomonadati</taxon>
        <taxon>Pseudomonadota</taxon>
        <taxon>Alphaproteobacteria</taxon>
        <taxon>Hyphomicrobiales</taxon>
        <taxon>Nitrobacteraceae</taxon>
        <taxon>Bradyrhizobium</taxon>
    </lineage>
</organism>
<evidence type="ECO:0008006" key="4">
    <source>
        <dbReference type="Google" id="ProtNLM"/>
    </source>
</evidence>
<evidence type="ECO:0000313" key="3">
    <source>
        <dbReference type="Proteomes" id="UP001432046"/>
    </source>
</evidence>
<dbReference type="EMBL" id="JAAOLE020000001">
    <property type="protein sequence ID" value="NVI47350.1"/>
    <property type="molecule type" value="Genomic_DNA"/>
</dbReference>
<reference evidence="2" key="2">
    <citation type="journal article" date="2021" name="Int. J. Syst. Evol. Microbiol.">
        <title>Bradyrhizobium septentrionale sp. nov. (sv. septentrionale) and Bradyrhizobium quebecense sp. nov. (sv. septentrionale) associated with legumes native to Canada possess rearranged symbiosis genes and numerous insertion sequences.</title>
        <authorList>
            <person name="Bromfield E.S.P."/>
            <person name="Cloutier S."/>
        </authorList>
    </citation>
    <scope>NUCLEOTIDE SEQUENCE</scope>
    <source>
        <strain evidence="2">5S5</strain>
    </source>
</reference>
<proteinExistence type="predicted"/>
<sequence>MKLMVDAFSKRSTRLAFFPNQLQLTQMIPVTHPAPPLTAVDAPNLRRLEFLLLCDFMPGSASTIIDHVMGLKEFSRHSIQIFNSRGDVSNLLELDRFDGVIIHYSLVACMDTYIGPNLRAAICRFKGLKAAFIQDEYRWINDTMAAFRQLGVHILFSVVPQEIMDDYYPQDRLPNVVRETVLTGYVPGELLDRTVPRLEDRSIDVGYRARKVPDWLGSFAQEKWLISGRFEADAAQYGLTCDMSTREEDRIYGENWIKFLANCKAVLGTESGASVCDFTGEIQRNVDQHLARDPSASFETLRDLYFKDEDNRVILAVISPRCFEAAALQTLMILYEGTYSGRLEPWRHYVPLKKDHSNMAEVMEVLRDPVRAQEIVDRAYREVALNPDNSFEAMVRQVDRAIDRRYHPEMAATKRCYAEGELVALVAREKRRTRRRELMQKVMRKAKQTVRHRLVVIAKVVAANGVIHVARLTPGPLRRWAKRIVLRHTRIRRLIGIDA</sequence>
<dbReference type="RefSeq" id="WP_166207660.1">
    <property type="nucleotide sequence ID" value="NZ_CP088285.1"/>
</dbReference>
<reference evidence="2" key="3">
    <citation type="submission" date="2024-03" db="EMBL/GenBank/DDBJ databases">
        <authorList>
            <person name="Bromfield E.S.P."/>
            <person name="Cloutier S."/>
        </authorList>
    </citation>
    <scope>NUCLEOTIDE SEQUENCE</scope>
    <source>
        <strain evidence="2">5S5</strain>
    </source>
</reference>
<keyword evidence="3" id="KW-1185">Reference proteome</keyword>
<accession>A0A973W566</accession>
<evidence type="ECO:0000313" key="1">
    <source>
        <dbReference type="EMBL" id="NVI47350.1"/>
    </source>
</evidence>
<dbReference type="AlphaFoldDB" id="A0A973W566"/>
<name>A0A973W566_9BRAD</name>